<evidence type="ECO:0000313" key="2">
    <source>
        <dbReference type="EMBL" id="ADQ40239.1"/>
    </source>
</evidence>
<sequence>MPYGEHSPAWWQVVTPHKDIREKSFSEAVFAADLGNVLSNSAPLEYQDARTFFSKTYVTSGIKNLVKNVLMRLCRGKGDPVIQLQTPFGGGKTHSLLVLYHLINSFDEVSHLPQIKELLTDFPEFKGAKVAAFAGTLADPIKGRTPWGEIAYQLGCYEIVEEHDKKRVSPGKERIMEILKKSGPTLILIDELLEYIVKANRVERLENITQGQTIAFLQELTEAVSTADRCVLVLTLPASVLEQYSEDAEKALAQLQKVSGRVESIYIPVEGVEIYEVIRKRLFEDLGDLAIHRKVAENYFNLYQHIGNEVPTEVRQKEYRDKIEKAYPFHPELIDVLYERWGSFPTFQRTRGVLRLLAEIVADLYEKKTFAPLIQSSLIDLNNASIRHEFIKHIGNEYDSVVRADILNKATTIDSEMGSEYEKYSIARGLATATFLYSFSGGERRGITRPWLRITLLREGIPSTIVGDALSKLEDSLYYFHADQGNYLFKNQPNLNRIIVDREEMIASETERVTETVRQEIEKLTRGRFSVYIWPQNSADIPDTKNVKIILLPPHKQWNSQEYEDFAKDLIENAGTTFRVYRNTVFLVGPDTNIYSNLEKTIIRYLALKSIQREVNILNLSSASQDELEEKLKDAQSKIPFQIINTYRYILLYNNGSLTWKDMGIYSSGQPTSIVERVIQYLRQEEKLLPKPTIKLILTRAMGETEAEKSLEEIYTVFLKTSNLPCIESEQGLLEAVKEGVKNGLLGVRVGNKLYFKQPLSELTLEDILIRPEIAEKEINVQKEVGNENESRDKKRNNDYATDESESGKPDQISEVTIDNTDNQQGPAVKMPPKIKEIKIKAEVPWDKFSDIIGGVIRPLKSSVTDCNLKIVIELSASTTEGFDRTTIDTKVIETLRQIGAEIIELEKKQKEL</sequence>
<proteinExistence type="predicted"/>
<dbReference type="Proteomes" id="UP000009256">
    <property type="component" value="Chromosome"/>
</dbReference>
<reference key="1">
    <citation type="submission" date="2010-11" db="EMBL/GenBank/DDBJ databases">
        <title>Complete sequence of chromosome of Caldicellulosiruptor kristjanssonii 177R1B.</title>
        <authorList>
            <consortium name="US DOE Joint Genome Institute"/>
            <person name="Lucas S."/>
            <person name="Copeland A."/>
            <person name="Lapidus A."/>
            <person name="Cheng J.-F."/>
            <person name="Bruce D."/>
            <person name="Goodwin L."/>
            <person name="Pitluck S."/>
            <person name="Davenport K."/>
            <person name="Detter J.C."/>
            <person name="Han C."/>
            <person name="Tapia R."/>
            <person name="Land M."/>
            <person name="Hauser L."/>
            <person name="Jeffries C."/>
            <person name="Kyrpides N."/>
            <person name="Ivanova N."/>
            <person name="Mikhailova N."/>
            <person name="Blumer-Schuette S.E."/>
            <person name="Kelly R.M."/>
            <person name="Woyke T."/>
        </authorList>
    </citation>
    <scope>NUCLEOTIDE SEQUENCE</scope>
    <source>
        <strain>177R1B</strain>
    </source>
</reference>
<feature type="compositionally biased region" description="Polar residues" evidence="1">
    <location>
        <begin position="814"/>
        <end position="826"/>
    </location>
</feature>
<dbReference type="RefSeq" id="WP_013432067.1">
    <property type="nucleotide sequence ID" value="NC_014721.1"/>
</dbReference>
<dbReference type="HOGENOM" id="CLU_010124_0_0_9"/>
<protein>
    <submittedName>
        <fullName evidence="2">ATPase</fullName>
    </submittedName>
</protein>
<dbReference type="EMBL" id="CP002326">
    <property type="protein sequence ID" value="ADQ40239.1"/>
    <property type="molecule type" value="Genomic_DNA"/>
</dbReference>
<reference evidence="2 3" key="2">
    <citation type="journal article" date="2011" name="J. Bacteriol.">
        <title>Complete genome sequences for the anaerobic, extremely thermophilic plant biomass-degrading bacteria Caldicellulosiruptor hydrothermalis, Caldicellulosiruptor kristjanssonii, Caldicellulosiruptor kronotskyensis, Caldicellulosiruptor owensenis, and Caldicellulosiruptor lactoaceticus.</title>
        <authorList>
            <person name="Blumer-Schuette S.E."/>
            <person name="Ozdemir I."/>
            <person name="Mistry D."/>
            <person name="Lucas S."/>
            <person name="Lapidus A."/>
            <person name="Cheng J.F."/>
            <person name="Goodwin L.A."/>
            <person name="Pitluck S."/>
            <person name="Land M.L."/>
            <person name="Hauser L.J."/>
            <person name="Woyke T."/>
            <person name="Mikhailova N."/>
            <person name="Pati A."/>
            <person name="Kyrpides N.C."/>
            <person name="Ivanova N."/>
            <person name="Detter J.C."/>
            <person name="Walston-Davenport K."/>
            <person name="Han S."/>
            <person name="Adams M.W."/>
            <person name="Kelly R.M."/>
        </authorList>
    </citation>
    <scope>NUCLEOTIDE SEQUENCE [LARGE SCALE GENOMIC DNA]</scope>
    <source>
        <strain evidence="3">ATCC 700853 / DSM 12137 / I77R1B</strain>
    </source>
</reference>
<evidence type="ECO:0000313" key="3">
    <source>
        <dbReference type="Proteomes" id="UP000009256"/>
    </source>
</evidence>
<feature type="compositionally biased region" description="Basic and acidic residues" evidence="1">
    <location>
        <begin position="781"/>
        <end position="798"/>
    </location>
</feature>
<keyword evidence="3" id="KW-1185">Reference proteome</keyword>
<dbReference type="AlphaFoldDB" id="E4SAN0"/>
<dbReference type="OrthoDB" id="9757917at2"/>
<dbReference type="Pfam" id="PF04465">
    <property type="entry name" value="DUF499"/>
    <property type="match status" value="2"/>
</dbReference>
<dbReference type="eggNOG" id="COG1483">
    <property type="taxonomic scope" value="Bacteria"/>
</dbReference>
<name>E4SAN0_CALA7</name>
<dbReference type="InterPro" id="IPR007555">
    <property type="entry name" value="DUF499"/>
</dbReference>
<accession>E4SAN0</accession>
<feature type="region of interest" description="Disordered" evidence="1">
    <location>
        <begin position="781"/>
        <end position="829"/>
    </location>
</feature>
<dbReference type="KEGG" id="cki:Calkr_0710"/>
<evidence type="ECO:0000256" key="1">
    <source>
        <dbReference type="SAM" id="MobiDB-lite"/>
    </source>
</evidence>
<gene>
    <name evidence="2" type="ordered locus">Calkr_0710</name>
</gene>
<organism evidence="2 3">
    <name type="scientific">Caldicellulosiruptor acetigenus (strain ATCC 700853 / DSM 12137 / I77R1B)</name>
    <name type="common">Caldicellulosiruptor kristjanssonii</name>
    <dbReference type="NCBI Taxonomy" id="632335"/>
    <lineage>
        <taxon>Bacteria</taxon>
        <taxon>Bacillati</taxon>
        <taxon>Bacillota</taxon>
        <taxon>Bacillota incertae sedis</taxon>
        <taxon>Caldicellulosiruptorales</taxon>
        <taxon>Caldicellulosiruptoraceae</taxon>
        <taxon>Caldicellulosiruptor</taxon>
    </lineage>
</organism>
<dbReference type="STRING" id="632335.Calkr_0710"/>